<protein>
    <recommendedName>
        <fullName evidence="4">Transmembrane protein</fullName>
    </recommendedName>
</protein>
<keyword evidence="2" id="KW-1133">Transmembrane helix</keyword>
<name>A0A7S3JVT5_9STRA</name>
<feature type="transmembrane region" description="Helical" evidence="2">
    <location>
        <begin position="25"/>
        <end position="46"/>
    </location>
</feature>
<proteinExistence type="predicted"/>
<keyword evidence="2" id="KW-0472">Membrane</keyword>
<organism evidence="3">
    <name type="scientific">Aureoumbra lagunensis</name>
    <dbReference type="NCBI Taxonomy" id="44058"/>
    <lineage>
        <taxon>Eukaryota</taxon>
        <taxon>Sar</taxon>
        <taxon>Stramenopiles</taxon>
        <taxon>Ochrophyta</taxon>
        <taxon>Pelagophyceae</taxon>
        <taxon>Pelagomonadales</taxon>
        <taxon>Aureoumbra</taxon>
    </lineage>
</organism>
<feature type="compositionally biased region" description="Low complexity" evidence="1">
    <location>
        <begin position="111"/>
        <end position="123"/>
    </location>
</feature>
<evidence type="ECO:0008006" key="4">
    <source>
        <dbReference type="Google" id="ProtNLM"/>
    </source>
</evidence>
<evidence type="ECO:0000256" key="1">
    <source>
        <dbReference type="SAM" id="MobiDB-lite"/>
    </source>
</evidence>
<feature type="region of interest" description="Disordered" evidence="1">
    <location>
        <begin position="111"/>
        <end position="149"/>
    </location>
</feature>
<dbReference type="EMBL" id="HBIJ01007610">
    <property type="protein sequence ID" value="CAE0364647.1"/>
    <property type="molecule type" value="Transcribed_RNA"/>
</dbReference>
<keyword evidence="2" id="KW-0812">Transmembrane</keyword>
<evidence type="ECO:0000313" key="3">
    <source>
        <dbReference type="EMBL" id="CAE0364647.1"/>
    </source>
</evidence>
<gene>
    <name evidence="3" type="ORF">ALAG00032_LOCUS5388</name>
</gene>
<sequence>MSDKRGRSAPQHLTRRMRKIVEEQGHAAVMGMFAVVLIFICIPLFLVDDLLYVHTTEPEVKKRDSAIVSQTRAFRGEQSYRGFSSNTSRLKSLGGIATDDLTYTATVNISTSSSSSKGTQGETTIDEDDVGIIKPDLPAADRNGDELWR</sequence>
<accession>A0A7S3JVT5</accession>
<evidence type="ECO:0000256" key="2">
    <source>
        <dbReference type="SAM" id="Phobius"/>
    </source>
</evidence>
<reference evidence="3" key="1">
    <citation type="submission" date="2021-01" db="EMBL/GenBank/DDBJ databases">
        <authorList>
            <person name="Corre E."/>
            <person name="Pelletier E."/>
            <person name="Niang G."/>
            <person name="Scheremetjew M."/>
            <person name="Finn R."/>
            <person name="Kale V."/>
            <person name="Holt S."/>
            <person name="Cochrane G."/>
            <person name="Meng A."/>
            <person name="Brown T."/>
            <person name="Cohen L."/>
        </authorList>
    </citation>
    <scope>NUCLEOTIDE SEQUENCE</scope>
    <source>
        <strain evidence="3">CCMP1510</strain>
    </source>
</reference>
<dbReference type="AlphaFoldDB" id="A0A7S3JVT5"/>